<dbReference type="AlphaFoldDB" id="X1CQ71"/>
<feature type="non-terminal residue" evidence="1">
    <location>
        <position position="45"/>
    </location>
</feature>
<reference evidence="1" key="1">
    <citation type="journal article" date="2014" name="Front. Microbiol.">
        <title>High frequency of phylogenetically diverse reductive dehalogenase-homologous genes in deep subseafloor sedimentary metagenomes.</title>
        <authorList>
            <person name="Kawai M."/>
            <person name="Futagami T."/>
            <person name="Toyoda A."/>
            <person name="Takaki Y."/>
            <person name="Nishi S."/>
            <person name="Hori S."/>
            <person name="Arai W."/>
            <person name="Tsubouchi T."/>
            <person name="Morono Y."/>
            <person name="Uchiyama I."/>
            <person name="Ito T."/>
            <person name="Fujiyama A."/>
            <person name="Inagaki F."/>
            <person name="Takami H."/>
        </authorList>
    </citation>
    <scope>NUCLEOTIDE SEQUENCE</scope>
    <source>
        <strain evidence="1">Expedition CK06-06</strain>
    </source>
</reference>
<accession>X1CQ71</accession>
<protein>
    <submittedName>
        <fullName evidence="1">Uncharacterized protein</fullName>
    </submittedName>
</protein>
<name>X1CQ71_9ZZZZ</name>
<organism evidence="1">
    <name type="scientific">marine sediment metagenome</name>
    <dbReference type="NCBI Taxonomy" id="412755"/>
    <lineage>
        <taxon>unclassified sequences</taxon>
        <taxon>metagenomes</taxon>
        <taxon>ecological metagenomes</taxon>
    </lineage>
</organism>
<sequence length="45" mass="5057">MPDSQNPEHVQKLIREFQLKGQNLIPTVTGEIVPTIVIGDLTKEE</sequence>
<gene>
    <name evidence="1" type="ORF">S01H4_43363</name>
</gene>
<dbReference type="EMBL" id="BART01023913">
    <property type="protein sequence ID" value="GAG98288.1"/>
    <property type="molecule type" value="Genomic_DNA"/>
</dbReference>
<comment type="caution">
    <text evidence="1">The sequence shown here is derived from an EMBL/GenBank/DDBJ whole genome shotgun (WGS) entry which is preliminary data.</text>
</comment>
<proteinExistence type="predicted"/>
<evidence type="ECO:0000313" key="1">
    <source>
        <dbReference type="EMBL" id="GAG98288.1"/>
    </source>
</evidence>